<dbReference type="InterPro" id="IPR024203">
    <property type="entry name" value="Deoxy-glucuronate_isom_IolB"/>
</dbReference>
<organism evidence="2 3">
    <name type="scientific">Roseibium polysiphoniae</name>
    <dbReference type="NCBI Taxonomy" id="2571221"/>
    <lineage>
        <taxon>Bacteria</taxon>
        <taxon>Pseudomonadati</taxon>
        <taxon>Pseudomonadota</taxon>
        <taxon>Alphaproteobacteria</taxon>
        <taxon>Hyphomicrobiales</taxon>
        <taxon>Stappiaceae</taxon>
        <taxon>Roseibium</taxon>
    </lineage>
</organism>
<reference evidence="2 3" key="1">
    <citation type="submission" date="2020-09" db="EMBL/GenBank/DDBJ databases">
        <title>The genome sequence of type strain Labrenzia polysiphoniae KACC 19711.</title>
        <authorList>
            <person name="Liu Y."/>
        </authorList>
    </citation>
    <scope>NUCLEOTIDE SEQUENCE [LARGE SCALE GENOMIC DNA]</scope>
    <source>
        <strain evidence="2 3">KACC 19711</strain>
    </source>
</reference>
<evidence type="ECO:0000313" key="2">
    <source>
        <dbReference type="EMBL" id="MBD8875575.1"/>
    </source>
</evidence>
<evidence type="ECO:0000313" key="3">
    <source>
        <dbReference type="Proteomes" id="UP000615687"/>
    </source>
</evidence>
<gene>
    <name evidence="2" type="ORF">IG617_04650</name>
</gene>
<dbReference type="Proteomes" id="UP000615687">
    <property type="component" value="Unassembled WGS sequence"/>
</dbReference>
<dbReference type="EMBL" id="JACYXJ010000002">
    <property type="protein sequence ID" value="MBD8875575.1"/>
    <property type="molecule type" value="Genomic_DNA"/>
</dbReference>
<dbReference type="Pfam" id="PF04962">
    <property type="entry name" value="KduI"/>
    <property type="match status" value="1"/>
</dbReference>
<keyword evidence="3" id="KW-1185">Reference proteome</keyword>
<name>A0ABR9C6R0_9HYPH</name>
<dbReference type="PANTHER" id="PTHR39193:SF1">
    <property type="entry name" value="5-DEOXY-GLUCURONATE ISOMERASE"/>
    <property type="match status" value="1"/>
</dbReference>
<comment type="caution">
    <text evidence="2">The sequence shown here is derived from an EMBL/GenBank/DDBJ whole genome shotgun (WGS) entry which is preliminary data.</text>
</comment>
<proteinExistence type="predicted"/>
<accession>A0ABR9C6R0</accession>
<dbReference type="InterPro" id="IPR021120">
    <property type="entry name" value="KduI/IolB_isomerase"/>
</dbReference>
<protein>
    <submittedName>
        <fullName evidence="2">5-deoxy-glucuronate isomerase</fullName>
    </submittedName>
</protein>
<dbReference type="RefSeq" id="WP_192107801.1">
    <property type="nucleotide sequence ID" value="NZ_JACYXJ010000002.1"/>
</dbReference>
<sequence>MHIAPFDNQNKPIVEPDNALVPLNYFNIVKLKKGEAFTYQVPGYETCIVPATGTVDVDVEGVSYPALGNRTIDVWDGEPEGVYAPVGAKVTIVCVSDETETFVAGAKYDKVLDPFDVRAGSIDLVQYGSDDTKTHRKIKHILGQKQHDKVGRLLVSELYTVGQGGWSGFPSHKHDTDRLPDETRHDETYNFRFRPNYGSGVQMLQREDNKPGDAYHIVDGSTICLDKGYHPCAVLPGYEMYYFTILGGLSQRSLVQYFQPTHAAQLETIPGIKDMIAKFK</sequence>
<dbReference type="InterPro" id="IPR011051">
    <property type="entry name" value="RmlC_Cupin_sf"/>
</dbReference>
<dbReference type="PANTHER" id="PTHR39193">
    <property type="entry name" value="5-DEOXY-GLUCURONATE ISOMERASE"/>
    <property type="match status" value="1"/>
</dbReference>
<dbReference type="SUPFAM" id="SSF51182">
    <property type="entry name" value="RmlC-like cupins"/>
    <property type="match status" value="1"/>
</dbReference>
<dbReference type="Gene3D" id="2.60.120.10">
    <property type="entry name" value="Jelly Rolls"/>
    <property type="match status" value="2"/>
</dbReference>
<evidence type="ECO:0000256" key="1">
    <source>
        <dbReference type="ARBA" id="ARBA00023235"/>
    </source>
</evidence>
<keyword evidence="1 2" id="KW-0413">Isomerase</keyword>
<dbReference type="GO" id="GO:0016853">
    <property type="term" value="F:isomerase activity"/>
    <property type="evidence" value="ECO:0007669"/>
    <property type="project" value="UniProtKB-KW"/>
</dbReference>
<dbReference type="InterPro" id="IPR014710">
    <property type="entry name" value="RmlC-like_jellyroll"/>
</dbReference>